<dbReference type="GeneID" id="37224132"/>
<dbReference type="VEuPathDB" id="FungiDB:BO80DRAFT_424350"/>
<proteinExistence type="predicted"/>
<sequence>MRGALYQPVEMKPIDLVIDDQIITRIDGRTENAMDRAIRILRDAGFPDGSGPDPSNLRCPIELEKLKTYPMYMPPRFKTHHSFHLRGELQAGMHQELRLYRKSEYFWCLLNVKPSAWMDDGDVHSDFMLACDSRLTLGDQPGQGRFAKEHRWVQIPKPVRYIEALLLLMITHGDTANRQNYWRTEILVLQLNVPPWMFKDEDFHPRVRAWWEVAKKSNGLFVTQVQWEHEKPHLEELARALRQEGPLRAPNFSDLYLPA</sequence>
<dbReference type="AlphaFoldDB" id="A0A395H3G8"/>
<gene>
    <name evidence="1" type="ORF">BO80DRAFT_424350</name>
</gene>
<dbReference type="EMBL" id="KZ824433">
    <property type="protein sequence ID" value="RAL01979.1"/>
    <property type="molecule type" value="Genomic_DNA"/>
</dbReference>
<dbReference type="Proteomes" id="UP000249402">
    <property type="component" value="Unassembled WGS sequence"/>
</dbReference>
<accession>A0A395H3G8</accession>
<evidence type="ECO:0000313" key="2">
    <source>
        <dbReference type="Proteomes" id="UP000249402"/>
    </source>
</evidence>
<organism evidence="1 2">
    <name type="scientific">Aspergillus ibericus CBS 121593</name>
    <dbReference type="NCBI Taxonomy" id="1448316"/>
    <lineage>
        <taxon>Eukaryota</taxon>
        <taxon>Fungi</taxon>
        <taxon>Dikarya</taxon>
        <taxon>Ascomycota</taxon>
        <taxon>Pezizomycotina</taxon>
        <taxon>Eurotiomycetes</taxon>
        <taxon>Eurotiomycetidae</taxon>
        <taxon>Eurotiales</taxon>
        <taxon>Aspergillaceae</taxon>
        <taxon>Aspergillus</taxon>
        <taxon>Aspergillus subgen. Circumdati</taxon>
    </lineage>
</organism>
<dbReference type="OrthoDB" id="4499271at2759"/>
<dbReference type="RefSeq" id="XP_025576306.1">
    <property type="nucleotide sequence ID" value="XM_025719267.1"/>
</dbReference>
<reference evidence="1 2" key="1">
    <citation type="submission" date="2018-02" db="EMBL/GenBank/DDBJ databases">
        <title>The genomes of Aspergillus section Nigri reveals drivers in fungal speciation.</title>
        <authorList>
            <consortium name="DOE Joint Genome Institute"/>
            <person name="Vesth T.C."/>
            <person name="Nybo J."/>
            <person name="Theobald S."/>
            <person name="Brandl J."/>
            <person name="Frisvad J.C."/>
            <person name="Nielsen K.F."/>
            <person name="Lyhne E.K."/>
            <person name="Kogle M.E."/>
            <person name="Kuo A."/>
            <person name="Riley R."/>
            <person name="Clum A."/>
            <person name="Nolan M."/>
            <person name="Lipzen A."/>
            <person name="Salamov A."/>
            <person name="Henrissat B."/>
            <person name="Wiebenga A."/>
            <person name="De vries R.P."/>
            <person name="Grigoriev I.V."/>
            <person name="Mortensen U.H."/>
            <person name="Andersen M.R."/>
            <person name="Baker S.E."/>
        </authorList>
    </citation>
    <scope>NUCLEOTIDE SEQUENCE [LARGE SCALE GENOMIC DNA]</scope>
    <source>
        <strain evidence="1 2">CBS 121593</strain>
    </source>
</reference>
<keyword evidence="2" id="KW-1185">Reference proteome</keyword>
<protein>
    <submittedName>
        <fullName evidence="1">Uncharacterized protein</fullName>
    </submittedName>
</protein>
<evidence type="ECO:0000313" key="1">
    <source>
        <dbReference type="EMBL" id="RAL01979.1"/>
    </source>
</evidence>
<name>A0A395H3G8_9EURO</name>